<feature type="non-terminal residue" evidence="1">
    <location>
        <position position="115"/>
    </location>
</feature>
<organism evidence="1 2">
    <name type="scientific">Mesorhabditis spiculigera</name>
    <dbReference type="NCBI Taxonomy" id="96644"/>
    <lineage>
        <taxon>Eukaryota</taxon>
        <taxon>Metazoa</taxon>
        <taxon>Ecdysozoa</taxon>
        <taxon>Nematoda</taxon>
        <taxon>Chromadorea</taxon>
        <taxon>Rhabditida</taxon>
        <taxon>Rhabditina</taxon>
        <taxon>Rhabditomorpha</taxon>
        <taxon>Rhabditoidea</taxon>
        <taxon>Rhabditidae</taxon>
        <taxon>Mesorhabditinae</taxon>
        <taxon>Mesorhabditis</taxon>
    </lineage>
</organism>
<comment type="caution">
    <text evidence="1">The sequence shown here is derived from an EMBL/GenBank/DDBJ whole genome shotgun (WGS) entry which is preliminary data.</text>
</comment>
<dbReference type="Proteomes" id="UP001177023">
    <property type="component" value="Unassembled WGS sequence"/>
</dbReference>
<proteinExistence type="predicted"/>
<dbReference type="AlphaFoldDB" id="A0AA36DG24"/>
<evidence type="ECO:0000313" key="1">
    <source>
        <dbReference type="EMBL" id="CAJ0586943.1"/>
    </source>
</evidence>
<evidence type="ECO:0000313" key="2">
    <source>
        <dbReference type="Proteomes" id="UP001177023"/>
    </source>
</evidence>
<sequence length="115" mass="12457">MNHVVVVALVTLVVSIYAGSVGECRSECVELNRFKIVRVHLKGQMVMAGVCRNTTQDHGGNQATVFPFICDRNVGVWVPDDSDEEGIVNFPVKCPKNQPVDALLIAGCPKGETAF</sequence>
<dbReference type="EMBL" id="CATQJA010002709">
    <property type="protein sequence ID" value="CAJ0586943.1"/>
    <property type="molecule type" value="Genomic_DNA"/>
</dbReference>
<keyword evidence="2" id="KW-1185">Reference proteome</keyword>
<name>A0AA36DG24_9BILA</name>
<reference evidence="1" key="1">
    <citation type="submission" date="2023-06" db="EMBL/GenBank/DDBJ databases">
        <authorList>
            <person name="Delattre M."/>
        </authorList>
    </citation>
    <scope>NUCLEOTIDE SEQUENCE</scope>
    <source>
        <strain evidence="1">AF72</strain>
    </source>
</reference>
<accession>A0AA36DG24</accession>
<protein>
    <submittedName>
        <fullName evidence="1">Uncharacterized protein</fullName>
    </submittedName>
</protein>
<gene>
    <name evidence="1" type="ORF">MSPICULIGERA_LOCUS24923</name>
</gene>